<evidence type="ECO:0000259" key="1">
    <source>
        <dbReference type="Pfam" id="PF13460"/>
    </source>
</evidence>
<comment type="caution">
    <text evidence="2">The sequence shown here is derived from an EMBL/GenBank/DDBJ whole genome shotgun (WGS) entry which is preliminary data.</text>
</comment>
<keyword evidence="3" id="KW-1185">Reference proteome</keyword>
<dbReference type="InterPro" id="IPR051606">
    <property type="entry name" value="Polyketide_Oxido-like"/>
</dbReference>
<sequence>MKILLFGANGHIGSAIRDELLARGHEITAASRTGTGPDRHGLSWEACDVLDAEAVAALAKGHDAVASAVGPKVGVENDEKTILGAARSLIEALPAAGVRRLVVLGGAGSLEVAPGVTLVSTPQFPAQWKANALAQSAALDLYRTVGGLDWTFVSPAALIEPGPRTGEFRVGGDQLLKDQEGKSRVSIADYAVAFADAIEDARTFQRRICVAY</sequence>
<organism evidence="2 3">
    <name type="scientific">Glycomyces niveus</name>
    <dbReference type="NCBI Taxonomy" id="2820287"/>
    <lineage>
        <taxon>Bacteria</taxon>
        <taxon>Bacillati</taxon>
        <taxon>Actinomycetota</taxon>
        <taxon>Actinomycetes</taxon>
        <taxon>Glycomycetales</taxon>
        <taxon>Glycomycetaceae</taxon>
        <taxon>Glycomyces</taxon>
    </lineage>
</organism>
<dbReference type="PANTHER" id="PTHR43355">
    <property type="entry name" value="FLAVIN REDUCTASE (NADPH)"/>
    <property type="match status" value="1"/>
</dbReference>
<feature type="domain" description="NAD(P)-binding" evidence="1">
    <location>
        <begin position="7"/>
        <end position="195"/>
    </location>
</feature>
<dbReference type="InterPro" id="IPR016040">
    <property type="entry name" value="NAD(P)-bd_dom"/>
</dbReference>
<dbReference type="Pfam" id="PF13460">
    <property type="entry name" value="NAD_binding_10"/>
    <property type="match status" value="1"/>
</dbReference>
<protein>
    <submittedName>
        <fullName evidence="2">NAD(P)H-binding protein</fullName>
    </submittedName>
</protein>
<dbReference type="Gene3D" id="3.40.50.720">
    <property type="entry name" value="NAD(P)-binding Rossmann-like Domain"/>
    <property type="match status" value="1"/>
</dbReference>
<gene>
    <name evidence="2" type="ORF">J5V16_04580</name>
</gene>
<dbReference type="SUPFAM" id="SSF51735">
    <property type="entry name" value="NAD(P)-binding Rossmann-fold domains"/>
    <property type="match status" value="1"/>
</dbReference>
<dbReference type="PANTHER" id="PTHR43355:SF2">
    <property type="entry name" value="FLAVIN REDUCTASE (NADPH)"/>
    <property type="match status" value="1"/>
</dbReference>
<evidence type="ECO:0000313" key="2">
    <source>
        <dbReference type="EMBL" id="MBO3732088.1"/>
    </source>
</evidence>
<dbReference type="InterPro" id="IPR036291">
    <property type="entry name" value="NAD(P)-bd_dom_sf"/>
</dbReference>
<dbReference type="RefSeq" id="WP_208494877.1">
    <property type="nucleotide sequence ID" value="NZ_JAGFNP010000002.1"/>
</dbReference>
<evidence type="ECO:0000313" key="3">
    <source>
        <dbReference type="Proteomes" id="UP000681341"/>
    </source>
</evidence>
<dbReference type="Proteomes" id="UP000681341">
    <property type="component" value="Unassembled WGS sequence"/>
</dbReference>
<name>A0ABS3TZZ4_9ACTN</name>
<reference evidence="2 3" key="1">
    <citation type="submission" date="2021-03" db="EMBL/GenBank/DDBJ databases">
        <title>Glycomyces sp. nov., a novel actinomycete isolated from soil.</title>
        <authorList>
            <person name="Yang X."/>
            <person name="Xu X."/>
        </authorList>
    </citation>
    <scope>NUCLEOTIDE SEQUENCE [LARGE SCALE GENOMIC DNA]</scope>
    <source>
        <strain evidence="2 3">NEAU-S30</strain>
    </source>
</reference>
<dbReference type="EMBL" id="JAGFNP010000002">
    <property type="protein sequence ID" value="MBO3732088.1"/>
    <property type="molecule type" value="Genomic_DNA"/>
</dbReference>
<accession>A0ABS3TZZ4</accession>
<proteinExistence type="predicted"/>